<keyword evidence="3" id="KW-1185">Reference proteome</keyword>
<accession>A0A401TQG2</accession>
<name>A0A401TQG2_CHIPU</name>
<reference evidence="2 3" key="1">
    <citation type="journal article" date="2018" name="Nat. Ecol. Evol.">
        <title>Shark genomes provide insights into elasmobranch evolution and the origin of vertebrates.</title>
        <authorList>
            <person name="Hara Y"/>
            <person name="Yamaguchi K"/>
            <person name="Onimaru K"/>
            <person name="Kadota M"/>
            <person name="Koyanagi M"/>
            <person name="Keeley SD"/>
            <person name="Tatsumi K"/>
            <person name="Tanaka K"/>
            <person name="Motone F"/>
            <person name="Kageyama Y"/>
            <person name="Nozu R"/>
            <person name="Adachi N"/>
            <person name="Nishimura O"/>
            <person name="Nakagawa R"/>
            <person name="Tanegashima C"/>
            <person name="Kiyatake I"/>
            <person name="Matsumoto R"/>
            <person name="Murakumo K"/>
            <person name="Nishida K"/>
            <person name="Terakita A"/>
            <person name="Kuratani S"/>
            <person name="Sato K"/>
            <person name="Hyodo S Kuraku.S."/>
        </authorList>
    </citation>
    <scope>NUCLEOTIDE SEQUENCE [LARGE SCALE GENOMIC DNA]</scope>
</reference>
<evidence type="ECO:0000313" key="3">
    <source>
        <dbReference type="Proteomes" id="UP000287033"/>
    </source>
</evidence>
<gene>
    <name evidence="2" type="ORF">chiPu_0028896</name>
</gene>
<protein>
    <submittedName>
        <fullName evidence="2">Uncharacterized protein</fullName>
    </submittedName>
</protein>
<dbReference type="Proteomes" id="UP000287033">
    <property type="component" value="Unassembled WGS sequence"/>
</dbReference>
<evidence type="ECO:0000313" key="2">
    <source>
        <dbReference type="EMBL" id="GCC44866.1"/>
    </source>
</evidence>
<comment type="caution">
    <text evidence="2">The sequence shown here is derived from an EMBL/GenBank/DDBJ whole genome shotgun (WGS) entry which is preliminary data.</text>
</comment>
<proteinExistence type="predicted"/>
<organism evidence="2 3">
    <name type="scientific">Chiloscyllium punctatum</name>
    <name type="common">Brownbanded bambooshark</name>
    <name type="synonym">Hemiscyllium punctatum</name>
    <dbReference type="NCBI Taxonomy" id="137246"/>
    <lineage>
        <taxon>Eukaryota</taxon>
        <taxon>Metazoa</taxon>
        <taxon>Chordata</taxon>
        <taxon>Craniata</taxon>
        <taxon>Vertebrata</taxon>
        <taxon>Chondrichthyes</taxon>
        <taxon>Elasmobranchii</taxon>
        <taxon>Galeomorphii</taxon>
        <taxon>Galeoidea</taxon>
        <taxon>Orectolobiformes</taxon>
        <taxon>Hemiscylliidae</taxon>
        <taxon>Chiloscyllium</taxon>
    </lineage>
</organism>
<evidence type="ECO:0000256" key="1">
    <source>
        <dbReference type="SAM" id="MobiDB-lite"/>
    </source>
</evidence>
<feature type="compositionally biased region" description="Polar residues" evidence="1">
    <location>
        <begin position="61"/>
        <end position="70"/>
    </location>
</feature>
<sequence length="70" mass="7642">MRQESRLQINGRWAEKDQNGRLVARASTRWCGVRPAQFRNLGPGAERALRGEAGYGPGRVSSGTESEAKG</sequence>
<dbReference type="AlphaFoldDB" id="A0A401TQG2"/>
<feature type="region of interest" description="Disordered" evidence="1">
    <location>
        <begin position="48"/>
        <end position="70"/>
    </location>
</feature>
<dbReference type="EMBL" id="BEZZ01142902">
    <property type="protein sequence ID" value="GCC44866.1"/>
    <property type="molecule type" value="Genomic_DNA"/>
</dbReference>